<organism evidence="3 4">
    <name type="scientific">Thermofilum pendens (strain DSM 2475 / Hrk 5)</name>
    <dbReference type="NCBI Taxonomy" id="368408"/>
    <lineage>
        <taxon>Archaea</taxon>
        <taxon>Thermoproteota</taxon>
        <taxon>Thermoprotei</taxon>
        <taxon>Thermofilales</taxon>
        <taxon>Thermofilaceae</taxon>
        <taxon>Thermofilum</taxon>
    </lineage>
</organism>
<dbReference type="EMBL" id="CP000505">
    <property type="protein sequence ID" value="ABL77950.1"/>
    <property type="molecule type" value="Genomic_DNA"/>
</dbReference>
<feature type="transmembrane region" description="Helical" evidence="1">
    <location>
        <begin position="110"/>
        <end position="134"/>
    </location>
</feature>
<reference evidence="4" key="1">
    <citation type="journal article" date="2008" name="J. Bacteriol.">
        <title>Genome sequence of Thermofilum pendens reveals an exceptional loss of biosynthetic pathways without genome reduction.</title>
        <authorList>
            <person name="Anderson I."/>
            <person name="Rodriguez J."/>
            <person name="Susanti D."/>
            <person name="Porat I."/>
            <person name="Reich C."/>
            <person name="Ulrich L.E."/>
            <person name="Elkins J.G."/>
            <person name="Mavromatis K."/>
            <person name="Lykidis A."/>
            <person name="Kim E."/>
            <person name="Thompson L.S."/>
            <person name="Nolan M."/>
            <person name="Land M."/>
            <person name="Copeland A."/>
            <person name="Lapidus A."/>
            <person name="Lucas S."/>
            <person name="Detter C."/>
            <person name="Zhulin I.B."/>
            <person name="Olsen G.J."/>
            <person name="Whitman W."/>
            <person name="Mukhopadhyay B."/>
            <person name="Bristow J."/>
            <person name="Kyrpides N."/>
        </authorList>
    </citation>
    <scope>NUCLEOTIDE SEQUENCE [LARGE SCALE GENOMIC DNA]</scope>
    <source>
        <strain evidence="4">DSM 2475 / Hrk 5</strain>
    </source>
</reference>
<feature type="transmembrane region" description="Helical" evidence="1">
    <location>
        <begin position="81"/>
        <end position="98"/>
    </location>
</feature>
<keyword evidence="1" id="KW-1133">Transmembrane helix</keyword>
<evidence type="ECO:0000313" key="3">
    <source>
        <dbReference type="EMBL" id="ABL77950.1"/>
    </source>
</evidence>
<accession>A1RXM0</accession>
<dbReference type="OrthoDB" id="8914at2157"/>
<name>A1RXM0_THEPD</name>
<proteinExistence type="predicted"/>
<dbReference type="STRING" id="368408.Tpen_0544"/>
<feature type="domain" description="DUF2070" evidence="2">
    <location>
        <begin position="13"/>
        <end position="537"/>
    </location>
</feature>
<evidence type="ECO:0000256" key="1">
    <source>
        <dbReference type="SAM" id="Phobius"/>
    </source>
</evidence>
<feature type="transmembrane region" description="Helical" evidence="1">
    <location>
        <begin position="27"/>
        <end position="47"/>
    </location>
</feature>
<keyword evidence="4" id="KW-1185">Reference proteome</keyword>
<dbReference type="KEGG" id="tpe:Tpen_0544"/>
<keyword evidence="1" id="KW-0812">Transmembrane</keyword>
<sequence length="544" mass="59675">MIGTHGDHFEGFKSSYKWIIRLPATRVLAPISFSLLLLSLGASLLLGVPPSELLHSLLLGAAVPLYLHVCDRRVFNFRRSLGVFLLYLAMLPLVLVLRKPPILATVLEGLVGFLLAVGILSVWKAGALAILYFLWFSVAHNDPRALYILSAFFLASSTVFFVVDRRIRKAAGVSGVGFLEAFLKYILSGARSEVEEYLERISVERTLQVHVYSFTADREIGRLVISNVHPGPLRDLGSSTLPQLIAKCRDTPTLFLKAPCTHSENLPRLRYSEELAGAVCSCTPSPAVDRCGLGYSSSGKVDVVRLAFGEIPDLVFLDPQVIMEDLPYRVSEESHAVEGAVAVDLHNMIAPGYLKIDEDDEIEIAEIVSAIHEASEEVEAEGEIYAGFARVEYTDGASVGPGGVACAVLQIAGKKLLLLSIDGNNMTPDFKERVLRTFKESFEKVLVATTDTHLYTGLYRNVDYYPVGALSPEKVLETCMSCVEKALKNVSKVRVGYCSVPFRGRFMDGEMLRRISVATKKNTRDSLAVVFLAFAVSLALLLLP</sequence>
<dbReference type="RefSeq" id="WP_011752215.1">
    <property type="nucleotide sequence ID" value="NC_008698.1"/>
</dbReference>
<dbReference type="EnsemblBacteria" id="ABL77950">
    <property type="protein sequence ID" value="ABL77950"/>
    <property type="gene ID" value="Tpen_0544"/>
</dbReference>
<evidence type="ECO:0000313" key="4">
    <source>
        <dbReference type="Proteomes" id="UP000000641"/>
    </source>
</evidence>
<evidence type="ECO:0000259" key="2">
    <source>
        <dbReference type="Pfam" id="PF09843"/>
    </source>
</evidence>
<feature type="transmembrane region" description="Helical" evidence="1">
    <location>
        <begin position="526"/>
        <end position="543"/>
    </location>
</feature>
<feature type="transmembrane region" description="Helical" evidence="1">
    <location>
        <begin position="146"/>
        <end position="163"/>
    </location>
</feature>
<dbReference type="Pfam" id="PF09843">
    <property type="entry name" value="DUF2070"/>
    <property type="match status" value="1"/>
</dbReference>
<dbReference type="Proteomes" id="UP000000641">
    <property type="component" value="Chromosome"/>
</dbReference>
<dbReference type="HOGENOM" id="CLU_498427_0_0_2"/>
<dbReference type="eggNOG" id="arCOG04351">
    <property type="taxonomic scope" value="Archaea"/>
</dbReference>
<dbReference type="InterPro" id="IPR019204">
    <property type="entry name" value="DUF2070_membrane"/>
</dbReference>
<dbReference type="AlphaFoldDB" id="A1RXM0"/>
<keyword evidence="1" id="KW-0472">Membrane</keyword>
<protein>
    <submittedName>
        <fullName evidence="3">Membrane protein-like protein</fullName>
    </submittedName>
</protein>
<dbReference type="GeneID" id="4600501"/>
<gene>
    <name evidence="3" type="ordered locus">Tpen_0544</name>
</gene>